<evidence type="ECO:0000256" key="2">
    <source>
        <dbReference type="ARBA" id="ARBA00001946"/>
    </source>
</evidence>
<comment type="cofactor">
    <cofactor evidence="2">
        <name>Mg(2+)</name>
        <dbReference type="ChEBI" id="CHEBI:18420"/>
    </cofactor>
</comment>
<dbReference type="RefSeq" id="WP_153370407.1">
    <property type="nucleotide sequence ID" value="NZ_CP045650.1"/>
</dbReference>
<dbReference type="InterPro" id="IPR050155">
    <property type="entry name" value="HAD-like_hydrolase_sf"/>
</dbReference>
<dbReference type="CDD" id="cd16417">
    <property type="entry name" value="HAD_PGPase"/>
    <property type="match status" value="1"/>
</dbReference>
<dbReference type="InterPro" id="IPR041492">
    <property type="entry name" value="HAD_2"/>
</dbReference>
<evidence type="ECO:0000313" key="12">
    <source>
        <dbReference type="Proteomes" id="UP000327478"/>
    </source>
</evidence>
<protein>
    <recommendedName>
        <fullName evidence="5">phosphoglycolate phosphatase</fullName>
        <ecNumber evidence="5">3.1.3.18</ecNumber>
    </recommendedName>
</protein>
<dbReference type="SFLD" id="SFLDG01135">
    <property type="entry name" value="C1.5.6:_HAD__Beta-PGM__Phospha"/>
    <property type="match status" value="1"/>
</dbReference>
<organism evidence="10 13">
    <name type="scientific">Acinetobacter wanghuae</name>
    <dbReference type="NCBI Taxonomy" id="2662362"/>
    <lineage>
        <taxon>Bacteria</taxon>
        <taxon>Pseudomonadati</taxon>
        <taxon>Pseudomonadota</taxon>
        <taxon>Gammaproteobacteria</taxon>
        <taxon>Moraxellales</taxon>
        <taxon>Moraxellaceae</taxon>
        <taxon>Acinetobacter</taxon>
    </lineage>
</organism>
<dbReference type="GO" id="GO:0006281">
    <property type="term" value="P:DNA repair"/>
    <property type="evidence" value="ECO:0007669"/>
    <property type="project" value="TreeGrafter"/>
</dbReference>
<dbReference type="InterPro" id="IPR023214">
    <property type="entry name" value="HAD_sf"/>
</dbReference>
<dbReference type="AlphaFoldDB" id="A0A5Q0P2N6"/>
<dbReference type="InterPro" id="IPR006439">
    <property type="entry name" value="HAD-SF_hydro_IA"/>
</dbReference>
<evidence type="ECO:0000256" key="3">
    <source>
        <dbReference type="ARBA" id="ARBA00004818"/>
    </source>
</evidence>
<dbReference type="EMBL" id="WITK01000028">
    <property type="protein sequence ID" value="MQW93281.1"/>
    <property type="molecule type" value="Genomic_DNA"/>
</dbReference>
<evidence type="ECO:0000256" key="7">
    <source>
        <dbReference type="ARBA" id="ARBA00022801"/>
    </source>
</evidence>
<dbReference type="InterPro" id="IPR037512">
    <property type="entry name" value="PGPase_prok"/>
</dbReference>
<name>A0A5Q0P2N6_9GAMM</name>
<dbReference type="GO" id="GO:0005829">
    <property type="term" value="C:cytosol"/>
    <property type="evidence" value="ECO:0007669"/>
    <property type="project" value="TreeGrafter"/>
</dbReference>
<accession>A0A5Q0P2N6</accession>
<proteinExistence type="inferred from homology"/>
<gene>
    <name evidence="11" type="ORF">GFH30_01260</name>
    <name evidence="10" type="ORF">GHJ48_12905</name>
</gene>
<keyword evidence="6" id="KW-0479">Metal-binding</keyword>
<keyword evidence="8" id="KW-0460">Magnesium</keyword>
<dbReference type="SUPFAM" id="SSF56784">
    <property type="entry name" value="HAD-like"/>
    <property type="match status" value="1"/>
</dbReference>
<dbReference type="Proteomes" id="UP000480556">
    <property type="component" value="Unassembled WGS sequence"/>
</dbReference>
<dbReference type="NCBIfam" id="NF009695">
    <property type="entry name" value="PRK13222.1-2"/>
    <property type="match status" value="1"/>
</dbReference>
<keyword evidence="12" id="KW-1185">Reference proteome</keyword>
<comment type="pathway">
    <text evidence="3">Organic acid metabolism; glycolate biosynthesis; glycolate from 2-phosphoglycolate: step 1/1.</text>
</comment>
<sequence length="222" mass="24794">MSVAQLAQREVILFDLDGTLVDSASDLYRAMNMSLNVLQLPLVTEAQVRTWVGKGTSLFCESVLTHLTGGVDQSQHRQLLSTFLDIYNAEPCVDTQPFDGIIEFLEWGKAHNKILVCVTNKPEAPARGILETLKLSHYFADIIGGDRFSERKPHPRQLLHCVEHYQVTKEQVLMIGDSSNDVEAARRAGIDCIVVSYGYNHGENIADCQPQQIVDDLRELLA</sequence>
<keyword evidence="7 10" id="KW-0378">Hydrolase</keyword>
<reference evidence="12 13" key="1">
    <citation type="submission" date="2019-10" db="EMBL/GenBank/DDBJ databases">
        <authorList>
            <person name="Dong K."/>
        </authorList>
    </citation>
    <scope>NUCLEOTIDE SEQUENCE [LARGE SCALE GENOMIC DNA]</scope>
    <source>
        <strain evidence="11">Dk386</strain>
        <strain evidence="12">dk386</strain>
        <strain evidence="10">Dk771</strain>
        <strain evidence="13">dk771</strain>
    </source>
</reference>
<dbReference type="InterPro" id="IPR023198">
    <property type="entry name" value="PGP-like_dom2"/>
</dbReference>
<dbReference type="GO" id="GO:0005975">
    <property type="term" value="P:carbohydrate metabolic process"/>
    <property type="evidence" value="ECO:0007669"/>
    <property type="project" value="InterPro"/>
</dbReference>
<dbReference type="Proteomes" id="UP000327478">
    <property type="component" value="Chromosome"/>
</dbReference>
<evidence type="ECO:0000256" key="5">
    <source>
        <dbReference type="ARBA" id="ARBA00013078"/>
    </source>
</evidence>
<dbReference type="FunFam" id="3.40.50.1000:FF:000022">
    <property type="entry name" value="Phosphoglycolate phosphatase"/>
    <property type="match status" value="1"/>
</dbReference>
<dbReference type="Gene3D" id="3.40.50.1000">
    <property type="entry name" value="HAD superfamily/HAD-like"/>
    <property type="match status" value="1"/>
</dbReference>
<dbReference type="Gene3D" id="1.10.150.240">
    <property type="entry name" value="Putative phosphatase, domain 2"/>
    <property type="match status" value="1"/>
</dbReference>
<dbReference type="GO" id="GO:0008967">
    <property type="term" value="F:phosphoglycolate phosphatase activity"/>
    <property type="evidence" value="ECO:0007669"/>
    <property type="project" value="UniProtKB-EC"/>
</dbReference>
<dbReference type="Pfam" id="PF13419">
    <property type="entry name" value="HAD_2"/>
    <property type="match status" value="1"/>
</dbReference>
<dbReference type="InterPro" id="IPR036412">
    <property type="entry name" value="HAD-like_sf"/>
</dbReference>
<evidence type="ECO:0000313" key="11">
    <source>
        <dbReference type="EMBL" id="QGA10108.1"/>
    </source>
</evidence>
<dbReference type="PANTHER" id="PTHR43434">
    <property type="entry name" value="PHOSPHOGLYCOLATE PHOSPHATASE"/>
    <property type="match status" value="1"/>
</dbReference>
<dbReference type="EC" id="3.1.3.18" evidence="5"/>
<dbReference type="NCBIfam" id="TIGR01549">
    <property type="entry name" value="HAD-SF-IA-v1"/>
    <property type="match status" value="1"/>
</dbReference>
<evidence type="ECO:0000256" key="6">
    <source>
        <dbReference type="ARBA" id="ARBA00022723"/>
    </source>
</evidence>
<comment type="similarity">
    <text evidence="4">Belongs to the HAD-like hydrolase superfamily. CbbY/CbbZ/Gph/YieH family.</text>
</comment>
<evidence type="ECO:0000256" key="8">
    <source>
        <dbReference type="ARBA" id="ARBA00022842"/>
    </source>
</evidence>
<keyword evidence="9" id="KW-0119">Carbohydrate metabolism</keyword>
<evidence type="ECO:0000256" key="1">
    <source>
        <dbReference type="ARBA" id="ARBA00000830"/>
    </source>
</evidence>
<dbReference type="GO" id="GO:0046872">
    <property type="term" value="F:metal ion binding"/>
    <property type="evidence" value="ECO:0007669"/>
    <property type="project" value="UniProtKB-KW"/>
</dbReference>
<evidence type="ECO:0000313" key="10">
    <source>
        <dbReference type="EMBL" id="MQW93281.1"/>
    </source>
</evidence>
<evidence type="ECO:0000256" key="4">
    <source>
        <dbReference type="ARBA" id="ARBA00006171"/>
    </source>
</evidence>
<dbReference type="SFLD" id="SFLDS00003">
    <property type="entry name" value="Haloacid_Dehalogenase"/>
    <property type="match status" value="1"/>
</dbReference>
<dbReference type="PANTHER" id="PTHR43434:SF1">
    <property type="entry name" value="PHOSPHOGLYCOLATE PHOSPHATASE"/>
    <property type="match status" value="1"/>
</dbReference>
<evidence type="ECO:0000256" key="9">
    <source>
        <dbReference type="ARBA" id="ARBA00023277"/>
    </source>
</evidence>
<dbReference type="NCBIfam" id="TIGR01449">
    <property type="entry name" value="PGP_bact"/>
    <property type="match status" value="1"/>
</dbReference>
<comment type="catalytic activity">
    <reaction evidence="1">
        <text>2-phosphoglycolate + H2O = glycolate + phosphate</text>
        <dbReference type="Rhea" id="RHEA:14369"/>
        <dbReference type="ChEBI" id="CHEBI:15377"/>
        <dbReference type="ChEBI" id="CHEBI:29805"/>
        <dbReference type="ChEBI" id="CHEBI:43474"/>
        <dbReference type="ChEBI" id="CHEBI:58033"/>
        <dbReference type="EC" id="3.1.3.18"/>
    </reaction>
</comment>
<dbReference type="SFLD" id="SFLDG01129">
    <property type="entry name" value="C1.5:_HAD__Beta-PGM__Phosphata"/>
    <property type="match status" value="1"/>
</dbReference>
<dbReference type="EMBL" id="CP045650">
    <property type="protein sequence ID" value="QGA10108.1"/>
    <property type="molecule type" value="Genomic_DNA"/>
</dbReference>
<evidence type="ECO:0000313" key="13">
    <source>
        <dbReference type="Proteomes" id="UP000480556"/>
    </source>
</evidence>